<feature type="compositionally biased region" description="Low complexity" evidence="1">
    <location>
        <begin position="1306"/>
        <end position="1320"/>
    </location>
</feature>
<dbReference type="OMA" id="VYESTHE"/>
<reference evidence="3 4" key="1">
    <citation type="submission" date="2020-11" db="EMBL/GenBank/DDBJ databases">
        <authorList>
            <person name="Wallbank WR R."/>
            <person name="Pardo Diaz C."/>
            <person name="Kozak K."/>
            <person name="Martin S."/>
            <person name="Jiggins C."/>
            <person name="Moest M."/>
            <person name="Warren A I."/>
            <person name="Generalovic N T."/>
            <person name="Byers J.R.P. K."/>
            <person name="Montejo-Kovacevich G."/>
            <person name="Yen C E."/>
        </authorList>
    </citation>
    <scope>NUCLEOTIDE SEQUENCE [LARGE SCALE GENOMIC DNA]</scope>
</reference>
<sequence length="1528" mass="169326">MRWSLSTCGVVLTLLACTAHGKPGGHVTEERREYYQKTSKVIDSPIIFHGDGDAHSFSSSSGALSSSWARSHMDEIRKMADRLRSEYNIRAHPGAGGRSGYHARHEFSSGSTFDFPSFAGKSKEELDMITRQMTEKMIADMKSGKLLYSQITQPNYFESQAAQQLESMSQSRDFSSQQQQTEDVQQQSQDVFGAEDFRQVPQTIGGGGYHRTSEKKHFEYTSSSHGGYQPIPTYATEVEDLNRREEQSSVAYPTTVTIIGGKRYVTKKNCSTSSSTHGSRSPFYTNYRTRTSQDIQKILDHGRTVPIVVDQSQSSYNKEDSTYSKQQEQQTVPVYPGSYFTDDHYDSQLSQSVDQNIPTQSQVQGQTTETRESSQYNRHYRPIPVGGTSQTITSSSTTVRERENQRVPVVIPSQQTITSSSESFSQTDSQRQIPVVYPSSSSTHRESSSYESTREHQAVPRPTSSTSRHSIYQHLQKETDTVPDYKPVVNIDTQTIESMNQELNKYYSQKPSTIAQTSESQRVEEDRQLQQSVLIPEITLTIHEQEAADKLRNYNVQPTQPTVSTSQQTITDDRQQSSIQYRPSYPAYGSQINRNDTEFHERYESRYPQQVATGSTFEKQEEDHYTSQNQQQVPIFGQTSQNVEEMSTSETYRTREQQTPVVVGGSTSYQESHEEHYTDERQKQVPQTYQTSEETSQTGQTTTYHRNRPVYVSGASSQTVDVEDQTRESTQYQQYPQSHRTTQTTSEKEESQTSQSQYHGSSQHTVHSEDETRDSTRYTQHPVGHQNTQVTSETEDSYWTRHHSRPQGSRTSQTETETAYSESSRTRYPQGGHLTSQSTEEQELQSESIHRRPGQVGYTVTSQVNETSSSSSTGTTAETQHPVVVATSQEAAGSEEDTQVLVQTGYGGASAEINSSSIEVHREGGQYPAGSDRSRQQAGYEYETHHAQKPYGGGMRLEHTEYGSQVNRNMTAGGGNIGYVTHQLTIEQQEEEWRRQQEERRRQQLLSTGIFEESSLNRTSSYGGNGQVQINIAQQGVYDGDEDRLRNGTLHLDKSQYGTSADLSSTSTSGTAPGKIISKDRGDQPPQHFEEDYDMNEAEPGIGYYPSEPQIANQHVPASTTPKYSPPYRAPLAPFDSDKEKLINSQQTTVEVVPTVAGETEVQRSYHRKKTTITQTIPVLLGPNGEVIQGSGSATVTSGAQQQGNYQVSSSGGYQSQVSGGAVTGESLTQQQQSQDQIYQSQSSSHQSAGGRVGYGSHGSLTQQEQNQDQTYQSQSSSHQSAGGRESYGSLAHGSLTGENLIQEQQNQDQIYQSQSSSHQPAGGRGSYGSSVYGSEAHYSNKPSSSYAGSGQSRYTSGSSSSSVSFQSGGSFSHANAYGHQQEEDTEDGGQQLQVGVFEVDGGQQTEDLTQQFVDEGQESQNLQQELDDLRQREESESHASYSQSADGSAHGQQAEGQSGYYQSHSSYSSSSSHAGSSSSSHDGSSSSSSSANAEATPAVAQQTESEQNQEKPGFWRRIGKKAKDLFG</sequence>
<feature type="region of interest" description="Disordered" evidence="1">
    <location>
        <begin position="162"/>
        <end position="188"/>
    </location>
</feature>
<feature type="region of interest" description="Disordered" evidence="1">
    <location>
        <begin position="862"/>
        <end position="881"/>
    </location>
</feature>
<feature type="compositionally biased region" description="Polar residues" evidence="1">
    <location>
        <begin position="806"/>
        <end position="827"/>
    </location>
</feature>
<evidence type="ECO:0000313" key="4">
    <source>
        <dbReference type="Proteomes" id="UP000594454"/>
    </source>
</evidence>
<feature type="compositionally biased region" description="Low complexity" evidence="1">
    <location>
        <begin position="1201"/>
        <end position="1221"/>
    </location>
</feature>
<feature type="compositionally biased region" description="Basic and acidic residues" evidence="1">
    <location>
        <begin position="1428"/>
        <end position="1438"/>
    </location>
</feature>
<feature type="compositionally biased region" description="Low complexity" evidence="1">
    <location>
        <begin position="1263"/>
        <end position="1281"/>
    </location>
</feature>
<accession>A0A7R8YTZ4</accession>
<feature type="region of interest" description="Disordered" evidence="1">
    <location>
        <begin position="1192"/>
        <end position="1293"/>
    </location>
</feature>
<feature type="compositionally biased region" description="Polar residues" evidence="1">
    <location>
        <begin position="1439"/>
        <end position="1457"/>
    </location>
</feature>
<feature type="compositionally biased region" description="Low complexity" evidence="1">
    <location>
        <begin position="1230"/>
        <end position="1248"/>
    </location>
</feature>
<feature type="region of interest" description="Disordered" evidence="1">
    <location>
        <begin position="1051"/>
        <end position="1091"/>
    </location>
</feature>
<feature type="compositionally biased region" description="Low complexity" evidence="1">
    <location>
        <begin position="388"/>
        <end position="398"/>
    </location>
</feature>
<dbReference type="PROSITE" id="PS51257">
    <property type="entry name" value="PROKAR_LIPOPROTEIN"/>
    <property type="match status" value="1"/>
</dbReference>
<feature type="compositionally biased region" description="Polar residues" evidence="1">
    <location>
        <begin position="1056"/>
        <end position="1071"/>
    </location>
</feature>
<evidence type="ECO:0000256" key="1">
    <source>
        <dbReference type="SAM" id="MobiDB-lite"/>
    </source>
</evidence>
<feature type="compositionally biased region" description="Low complexity" evidence="1">
    <location>
        <begin position="862"/>
        <end position="880"/>
    </location>
</feature>
<evidence type="ECO:0000313" key="3">
    <source>
        <dbReference type="EMBL" id="CAD7085567.1"/>
    </source>
</evidence>
<feature type="signal peptide" evidence="2">
    <location>
        <begin position="1"/>
        <end position="21"/>
    </location>
</feature>
<protein>
    <submittedName>
        <fullName evidence="3">Uncharacterized protein</fullName>
    </submittedName>
</protein>
<feature type="region of interest" description="Disordered" evidence="1">
    <location>
        <begin position="913"/>
        <end position="940"/>
    </location>
</feature>
<dbReference type="EMBL" id="LR899011">
    <property type="protein sequence ID" value="CAD7085567.1"/>
    <property type="molecule type" value="Genomic_DNA"/>
</dbReference>
<feature type="region of interest" description="Disordered" evidence="1">
    <location>
        <begin position="641"/>
        <end position="856"/>
    </location>
</feature>
<feature type="compositionally biased region" description="Polar residues" evidence="1">
    <location>
        <begin position="347"/>
        <end position="377"/>
    </location>
</feature>
<feature type="compositionally biased region" description="Polar residues" evidence="1">
    <location>
        <begin position="323"/>
        <end position="332"/>
    </location>
</feature>
<dbReference type="Proteomes" id="UP000594454">
    <property type="component" value="Chromosome 3"/>
</dbReference>
<keyword evidence="4" id="KW-1185">Reference proteome</keyword>
<feature type="compositionally biased region" description="Polar residues" evidence="1">
    <location>
        <begin position="1403"/>
        <end position="1425"/>
    </location>
</feature>
<feature type="compositionally biased region" description="Basic and acidic residues" evidence="1">
    <location>
        <begin position="443"/>
        <end position="458"/>
    </location>
</feature>
<keyword evidence="2" id="KW-0732">Signal</keyword>
<feature type="compositionally biased region" description="Low complexity" evidence="1">
    <location>
        <begin position="413"/>
        <end position="430"/>
    </location>
</feature>
<organism evidence="3 4">
    <name type="scientific">Hermetia illucens</name>
    <name type="common">Black soldier fly</name>
    <dbReference type="NCBI Taxonomy" id="343691"/>
    <lineage>
        <taxon>Eukaryota</taxon>
        <taxon>Metazoa</taxon>
        <taxon>Ecdysozoa</taxon>
        <taxon>Arthropoda</taxon>
        <taxon>Hexapoda</taxon>
        <taxon>Insecta</taxon>
        <taxon>Pterygota</taxon>
        <taxon>Neoptera</taxon>
        <taxon>Endopterygota</taxon>
        <taxon>Diptera</taxon>
        <taxon>Brachycera</taxon>
        <taxon>Stratiomyomorpha</taxon>
        <taxon>Stratiomyidae</taxon>
        <taxon>Hermetiinae</taxon>
        <taxon>Hermetia</taxon>
    </lineage>
</organism>
<feature type="region of interest" description="Disordered" evidence="1">
    <location>
        <begin position="1306"/>
        <end position="1528"/>
    </location>
</feature>
<feature type="compositionally biased region" description="Low complexity" evidence="1">
    <location>
        <begin position="1459"/>
        <end position="1491"/>
    </location>
</feature>
<feature type="region of interest" description="Disordered" evidence="1">
    <location>
        <begin position="310"/>
        <end position="469"/>
    </location>
</feature>
<dbReference type="InParanoid" id="A0A7R8YTZ4"/>
<feature type="region of interest" description="Disordered" evidence="1">
    <location>
        <begin position="558"/>
        <end position="577"/>
    </location>
</feature>
<proteinExistence type="predicted"/>
<feature type="compositionally biased region" description="Polar residues" evidence="1">
    <location>
        <begin position="641"/>
        <end position="670"/>
    </location>
</feature>
<dbReference type="OrthoDB" id="8063030at2759"/>
<feature type="compositionally biased region" description="Polar residues" evidence="1">
    <location>
        <begin position="728"/>
        <end position="740"/>
    </location>
</feature>
<feature type="compositionally biased region" description="Low complexity" evidence="1">
    <location>
        <begin position="167"/>
        <end position="188"/>
    </location>
</feature>
<feature type="compositionally biased region" description="Basic and acidic residues" evidence="1">
    <location>
        <begin position="671"/>
        <end position="683"/>
    </location>
</feature>
<feature type="compositionally biased region" description="Low complexity" evidence="1">
    <location>
        <begin position="558"/>
        <end position="569"/>
    </location>
</feature>
<gene>
    <name evidence="3" type="ORF">HERILL_LOCUS8399</name>
</gene>
<feature type="compositionally biased region" description="Basic and acidic residues" evidence="1">
    <location>
        <begin position="766"/>
        <end position="776"/>
    </location>
</feature>
<evidence type="ECO:0000256" key="2">
    <source>
        <dbReference type="SAM" id="SignalP"/>
    </source>
</evidence>
<feature type="compositionally biased region" description="Low complexity" evidence="1">
    <location>
        <begin position="687"/>
        <end position="704"/>
    </location>
</feature>
<name>A0A7R8YTZ4_HERIL</name>
<feature type="chain" id="PRO_5031262171" evidence="2">
    <location>
        <begin position="22"/>
        <end position="1528"/>
    </location>
</feature>
<feature type="compositionally biased region" description="Low complexity" evidence="1">
    <location>
        <begin position="1349"/>
        <end position="1373"/>
    </location>
</feature>